<evidence type="ECO:0000259" key="8">
    <source>
        <dbReference type="Pfam" id="PF11967"/>
    </source>
</evidence>
<keyword evidence="3 7" id="KW-0227">DNA damage</keyword>
<dbReference type="InterPro" id="IPR003717">
    <property type="entry name" value="RecO"/>
</dbReference>
<dbReference type="PANTHER" id="PTHR33991">
    <property type="entry name" value="DNA REPAIR PROTEIN RECO"/>
    <property type="match status" value="1"/>
</dbReference>
<reference evidence="9" key="2">
    <citation type="journal article" date="2021" name="PeerJ">
        <title>Extensive microbial diversity within the chicken gut microbiome revealed by metagenomics and culture.</title>
        <authorList>
            <person name="Gilroy R."/>
            <person name="Ravi A."/>
            <person name="Getino M."/>
            <person name="Pursley I."/>
            <person name="Horton D.L."/>
            <person name="Alikhan N.F."/>
            <person name="Baker D."/>
            <person name="Gharbi K."/>
            <person name="Hall N."/>
            <person name="Watson M."/>
            <person name="Adriaenssens E.M."/>
            <person name="Foster-Nyarko E."/>
            <person name="Jarju S."/>
            <person name="Secka A."/>
            <person name="Antonio M."/>
            <person name="Oren A."/>
            <person name="Chaudhuri R.R."/>
            <person name="La Ragione R."/>
            <person name="Hildebrand F."/>
            <person name="Pallen M.J."/>
        </authorList>
    </citation>
    <scope>NUCLEOTIDE SEQUENCE</scope>
    <source>
        <strain evidence="9">ChiSjej4B22-9803</strain>
    </source>
</reference>
<organism evidence="9 10">
    <name type="scientific">Candidatus Avimonoglobus intestinipullorum</name>
    <dbReference type="NCBI Taxonomy" id="2840699"/>
    <lineage>
        <taxon>Bacteria</taxon>
        <taxon>Bacillati</taxon>
        <taxon>Bacillota</taxon>
        <taxon>Clostridia</taxon>
        <taxon>Eubacteriales</taxon>
        <taxon>Candidatus Avimonoglobus</taxon>
    </lineage>
</organism>
<dbReference type="Proteomes" id="UP000824111">
    <property type="component" value="Unassembled WGS sequence"/>
</dbReference>
<evidence type="ECO:0000256" key="5">
    <source>
        <dbReference type="ARBA" id="ARBA00023204"/>
    </source>
</evidence>
<dbReference type="NCBIfam" id="TIGR00613">
    <property type="entry name" value="reco"/>
    <property type="match status" value="1"/>
</dbReference>
<evidence type="ECO:0000256" key="6">
    <source>
        <dbReference type="ARBA" id="ARBA00033409"/>
    </source>
</evidence>
<evidence type="ECO:0000256" key="4">
    <source>
        <dbReference type="ARBA" id="ARBA00023172"/>
    </source>
</evidence>
<evidence type="ECO:0000313" key="9">
    <source>
        <dbReference type="EMBL" id="HIU48578.1"/>
    </source>
</evidence>
<evidence type="ECO:0000256" key="3">
    <source>
        <dbReference type="ARBA" id="ARBA00022763"/>
    </source>
</evidence>
<proteinExistence type="inferred from homology"/>
<dbReference type="GO" id="GO:0006302">
    <property type="term" value="P:double-strand break repair"/>
    <property type="evidence" value="ECO:0007669"/>
    <property type="project" value="TreeGrafter"/>
</dbReference>
<dbReference type="InterPro" id="IPR042242">
    <property type="entry name" value="RecO_C"/>
</dbReference>
<name>A0A9D1S6S9_9FIRM</name>
<dbReference type="Pfam" id="PF02565">
    <property type="entry name" value="RecO_C"/>
    <property type="match status" value="1"/>
</dbReference>
<sequence>MPNIKSRGLIIRQHEFGEANRMLTVFCEDIGIVKVSAYGARNTKGRQAAALQVLTYSDFVFYKGTSDIFSINAAETVDSFFPIRESIEKLSLCTYLSEITYTALDQHVPDNQLLHLFLNTLYLLAYKDISCKLAKTVYEIRLAAHSGYMPILNRCKICGREDGLAFFSYAGGALCGNCAAPSEQAVPVSADCLHAFYYILAADEKKVFSFRISEELLSELSVLSETYIQKQLDRSFQSLEYYKNIIS</sequence>
<accession>A0A9D1S6S9</accession>
<reference evidence="9" key="1">
    <citation type="submission" date="2020-10" db="EMBL/GenBank/DDBJ databases">
        <authorList>
            <person name="Gilroy R."/>
        </authorList>
    </citation>
    <scope>NUCLEOTIDE SEQUENCE</scope>
    <source>
        <strain evidence="9">ChiSjej4B22-9803</strain>
    </source>
</reference>
<dbReference type="GO" id="GO:0043590">
    <property type="term" value="C:bacterial nucleoid"/>
    <property type="evidence" value="ECO:0007669"/>
    <property type="project" value="TreeGrafter"/>
</dbReference>
<dbReference type="PANTHER" id="PTHR33991:SF1">
    <property type="entry name" value="DNA REPAIR PROTEIN RECO"/>
    <property type="match status" value="1"/>
</dbReference>
<comment type="caution">
    <text evidence="9">The sequence shown here is derived from an EMBL/GenBank/DDBJ whole genome shotgun (WGS) entry which is preliminary data.</text>
</comment>
<gene>
    <name evidence="7 9" type="primary">recO</name>
    <name evidence="9" type="ORF">IAB04_04390</name>
</gene>
<protein>
    <recommendedName>
        <fullName evidence="2 7">DNA repair protein RecO</fullName>
    </recommendedName>
    <alternativeName>
        <fullName evidence="6 7">Recombination protein O</fullName>
    </alternativeName>
</protein>
<comment type="similarity">
    <text evidence="1 7">Belongs to the RecO family.</text>
</comment>
<dbReference type="EMBL" id="DVND01000116">
    <property type="protein sequence ID" value="HIU48578.1"/>
    <property type="molecule type" value="Genomic_DNA"/>
</dbReference>
<dbReference type="Pfam" id="PF11967">
    <property type="entry name" value="RecO_N"/>
    <property type="match status" value="1"/>
</dbReference>
<dbReference type="InterPro" id="IPR022572">
    <property type="entry name" value="DNA_rep/recomb_RecO_N"/>
</dbReference>
<dbReference type="GO" id="GO:0006310">
    <property type="term" value="P:DNA recombination"/>
    <property type="evidence" value="ECO:0007669"/>
    <property type="project" value="UniProtKB-UniRule"/>
</dbReference>
<dbReference type="Gene3D" id="1.20.1440.120">
    <property type="entry name" value="Recombination protein O, C-terminal domain"/>
    <property type="match status" value="1"/>
</dbReference>
<dbReference type="Gene3D" id="2.40.50.140">
    <property type="entry name" value="Nucleic acid-binding proteins"/>
    <property type="match status" value="1"/>
</dbReference>
<evidence type="ECO:0000256" key="1">
    <source>
        <dbReference type="ARBA" id="ARBA00007452"/>
    </source>
</evidence>
<keyword evidence="4 7" id="KW-0233">DNA recombination</keyword>
<dbReference type="SUPFAM" id="SSF57863">
    <property type="entry name" value="ArfGap/RecO-like zinc finger"/>
    <property type="match status" value="1"/>
</dbReference>
<dbReference type="InterPro" id="IPR037278">
    <property type="entry name" value="ARFGAP/RecO"/>
</dbReference>
<dbReference type="InterPro" id="IPR012340">
    <property type="entry name" value="NA-bd_OB-fold"/>
</dbReference>
<keyword evidence="5 7" id="KW-0234">DNA repair</keyword>
<evidence type="ECO:0000313" key="10">
    <source>
        <dbReference type="Proteomes" id="UP000824111"/>
    </source>
</evidence>
<dbReference type="SUPFAM" id="SSF50249">
    <property type="entry name" value="Nucleic acid-binding proteins"/>
    <property type="match status" value="1"/>
</dbReference>
<comment type="function">
    <text evidence="7">Involved in DNA repair and RecF pathway recombination.</text>
</comment>
<dbReference type="HAMAP" id="MF_00201">
    <property type="entry name" value="RecO"/>
    <property type="match status" value="1"/>
</dbReference>
<evidence type="ECO:0000256" key="2">
    <source>
        <dbReference type="ARBA" id="ARBA00021310"/>
    </source>
</evidence>
<evidence type="ECO:0000256" key="7">
    <source>
        <dbReference type="HAMAP-Rule" id="MF_00201"/>
    </source>
</evidence>
<dbReference type="AlphaFoldDB" id="A0A9D1S6S9"/>
<feature type="domain" description="DNA replication/recombination mediator RecO N-terminal" evidence="8">
    <location>
        <begin position="1"/>
        <end position="80"/>
    </location>
</feature>